<name>A0ABS0I0Y6_9BACT</name>
<accession>A0ABS0I0Y6</accession>
<reference evidence="1 2" key="1">
    <citation type="submission" date="2020-11" db="EMBL/GenBank/DDBJ databases">
        <authorList>
            <person name="Kim M.K."/>
        </authorList>
    </citation>
    <scope>NUCLEOTIDE SEQUENCE [LARGE SCALE GENOMIC DNA]</scope>
    <source>
        <strain evidence="1 2">BT662</strain>
    </source>
</reference>
<evidence type="ECO:0000313" key="2">
    <source>
        <dbReference type="Proteomes" id="UP000618931"/>
    </source>
</evidence>
<gene>
    <name evidence="1" type="ORF">I2H31_05715</name>
</gene>
<keyword evidence="2" id="KW-1185">Reference proteome</keyword>
<comment type="caution">
    <text evidence="1">The sequence shown here is derived from an EMBL/GenBank/DDBJ whole genome shotgun (WGS) entry which is preliminary data.</text>
</comment>
<protein>
    <submittedName>
        <fullName evidence="1">Uncharacterized protein</fullName>
    </submittedName>
</protein>
<dbReference type="EMBL" id="JADQDM010000002">
    <property type="protein sequence ID" value="MBF9220595.1"/>
    <property type="molecule type" value="Genomic_DNA"/>
</dbReference>
<sequence length="314" mass="33115">MKKLLLLLLTGFGLNSCNHQPAQPLAVDQVNVLVGNAGYVAATGHAPAATANDDARVQAHLAYAEKLLRQQSTPAQSPALARRRAHLLDLLHKYWVAGVFPRNYDFPGERRPCFIDRDGRLCAVGYLVAETAGRPAAESINQAHQYDLIADMRTPALAEWVAASGLTKAECALIQPTYGPPPSTDADVKSYAVGSAMWGGINVMLGAANASQFNRPEVGKGAAYAGVLSGTGQLLLGALRLPNDQLGINWSPVTNNSSVRTVSYLNIGLGTATVALSAWNLISHRNAALRKTTVGAVTFPGPAGGSGLSLTHRF</sequence>
<organism evidence="1 2">
    <name type="scientific">Hymenobacter ruricola</name>
    <dbReference type="NCBI Taxonomy" id="2791023"/>
    <lineage>
        <taxon>Bacteria</taxon>
        <taxon>Pseudomonadati</taxon>
        <taxon>Bacteroidota</taxon>
        <taxon>Cytophagia</taxon>
        <taxon>Cytophagales</taxon>
        <taxon>Hymenobacteraceae</taxon>
        <taxon>Hymenobacter</taxon>
    </lineage>
</organism>
<evidence type="ECO:0000313" key="1">
    <source>
        <dbReference type="EMBL" id="MBF9220595.1"/>
    </source>
</evidence>
<dbReference type="RefSeq" id="WP_196292039.1">
    <property type="nucleotide sequence ID" value="NZ_JADQDM010000002.1"/>
</dbReference>
<dbReference type="Proteomes" id="UP000618931">
    <property type="component" value="Unassembled WGS sequence"/>
</dbReference>
<proteinExistence type="predicted"/>